<accession>A0A125W3U7</accession>
<name>A0A125W3U7_ENTFL</name>
<keyword evidence="1" id="KW-0812">Transmembrane</keyword>
<keyword evidence="1" id="KW-1133">Transmembrane helix</keyword>
<reference evidence="2 3" key="1">
    <citation type="submission" date="2010-07" db="EMBL/GenBank/DDBJ databases">
        <authorList>
            <person name="Sid Ahmed O."/>
        </authorList>
    </citation>
    <scope>NUCLEOTIDE SEQUENCE [LARGE SCALE GENOMIC DNA]</scope>
    <source>
        <strain evidence="2 3">TX4248</strain>
    </source>
</reference>
<organism evidence="2 3">
    <name type="scientific">Enterococcus faecalis TX4248</name>
    <dbReference type="NCBI Taxonomy" id="749495"/>
    <lineage>
        <taxon>Bacteria</taxon>
        <taxon>Bacillati</taxon>
        <taxon>Bacillota</taxon>
        <taxon>Bacilli</taxon>
        <taxon>Lactobacillales</taxon>
        <taxon>Enterococcaceae</taxon>
        <taxon>Enterococcus</taxon>
    </lineage>
</organism>
<dbReference type="RefSeq" id="WP_002355676.1">
    <property type="nucleotide sequence ID" value="NZ_GL454471.1"/>
</dbReference>
<evidence type="ECO:0008006" key="4">
    <source>
        <dbReference type="Google" id="ProtNLM"/>
    </source>
</evidence>
<feature type="transmembrane region" description="Helical" evidence="1">
    <location>
        <begin position="113"/>
        <end position="135"/>
    </location>
</feature>
<evidence type="ECO:0000313" key="3">
    <source>
        <dbReference type="Proteomes" id="UP000004846"/>
    </source>
</evidence>
<evidence type="ECO:0000256" key="1">
    <source>
        <dbReference type="SAM" id="Phobius"/>
    </source>
</evidence>
<dbReference type="Pfam" id="PF11391">
    <property type="entry name" value="DUF2798"/>
    <property type="match status" value="2"/>
</dbReference>
<dbReference type="HOGENOM" id="CLU_113291_2_0_9"/>
<dbReference type="Proteomes" id="UP000004846">
    <property type="component" value="Unassembled WGS sequence"/>
</dbReference>
<protein>
    <recommendedName>
        <fullName evidence="4">DUF2798 domain-containing protein</fullName>
    </recommendedName>
</protein>
<gene>
    <name evidence="2" type="ORF">HMPREF9498_02253</name>
</gene>
<dbReference type="AlphaFoldDB" id="A0A125W3U7"/>
<feature type="transmembrane region" description="Helical" evidence="1">
    <location>
        <begin position="9"/>
        <end position="30"/>
    </location>
</feature>
<dbReference type="InterPro" id="IPR021529">
    <property type="entry name" value="DUF2798"/>
</dbReference>
<feature type="transmembrane region" description="Helical" evidence="1">
    <location>
        <begin position="42"/>
        <end position="65"/>
    </location>
</feature>
<feature type="transmembrane region" description="Helical" evidence="1">
    <location>
        <begin position="77"/>
        <end position="101"/>
    </location>
</feature>
<dbReference type="EMBL" id="AEBR01000076">
    <property type="protein sequence ID" value="EFM82122.1"/>
    <property type="molecule type" value="Genomic_DNA"/>
</dbReference>
<keyword evidence="1" id="KW-0472">Membrane</keyword>
<sequence length="147" mass="16523">MPTNKKEGMLFTTLMCFLMVFGMSTYNLLLHGEFSLYALSKGLLPGFIVAFILDVFIVGVLAKKIAFSLPFNKEKRLLLILTISSLMIIGMVTCMSLFGLLMEGQTLSLSAYFQAWGLNFIVALPYQLLIVGPFSRMILTNYQQRQT</sequence>
<evidence type="ECO:0000313" key="2">
    <source>
        <dbReference type="EMBL" id="EFM82122.1"/>
    </source>
</evidence>
<dbReference type="GeneID" id="60893151"/>
<comment type="caution">
    <text evidence="2">The sequence shown here is derived from an EMBL/GenBank/DDBJ whole genome shotgun (WGS) entry which is preliminary data.</text>
</comment>
<proteinExistence type="predicted"/>